<name>A0A9P5QBU8_9AGAR</name>
<comment type="caution">
    <text evidence="2">The sequence shown here is derived from an EMBL/GenBank/DDBJ whole genome shotgun (WGS) entry which is preliminary data.</text>
</comment>
<evidence type="ECO:0000256" key="1">
    <source>
        <dbReference type="SAM" id="MobiDB-lite"/>
    </source>
</evidence>
<accession>A0A9P5QBU8</accession>
<sequence length="331" mass="36000">MSVGLEDNVHFIASHDSIQPTSSMTMDPMSVDITDANSLSSPPKLKPLIIPEQGSVALLGLLTPVDETPDDAEPTHHIHRRLPVPMGEIKTNRPRARSWATWTTESRTPISANRAVHPESSGGRFFNKEKSLSALENPVDRSQTSRNTTEVSPIRGISRAGTREGRSFTISHVTDATTIRISTPKLAQRSTLPSPPERPFISRARANTSVPVSRHHVQNWIASPIATPSPRLAVQYTQSRVKALPKVPVTSDIVDQERHPRLTDKGKGKERSPDVVSESVVRRDKNSAKYGLLTPPVSAKTLGGAGSSASTLSGLRGIRPKGPRTRRSTIC</sequence>
<feature type="region of interest" description="Disordered" evidence="1">
    <location>
        <begin position="134"/>
        <end position="154"/>
    </location>
</feature>
<feature type="compositionally biased region" description="Polar residues" evidence="1">
    <location>
        <begin position="140"/>
        <end position="151"/>
    </location>
</feature>
<proteinExistence type="predicted"/>
<feature type="region of interest" description="Disordered" evidence="1">
    <location>
        <begin position="300"/>
        <end position="331"/>
    </location>
</feature>
<keyword evidence="3" id="KW-1185">Reference proteome</keyword>
<dbReference type="AlphaFoldDB" id="A0A9P5QBU8"/>
<feature type="compositionally biased region" description="Low complexity" evidence="1">
    <location>
        <begin position="300"/>
        <end position="317"/>
    </location>
</feature>
<protein>
    <submittedName>
        <fullName evidence="2">Uncharacterized protein</fullName>
    </submittedName>
</protein>
<reference evidence="2" key="1">
    <citation type="submission" date="2020-11" db="EMBL/GenBank/DDBJ databases">
        <authorList>
            <consortium name="DOE Joint Genome Institute"/>
            <person name="Ahrendt S."/>
            <person name="Riley R."/>
            <person name="Andreopoulos W."/>
            <person name="Labutti K."/>
            <person name="Pangilinan J."/>
            <person name="Ruiz-Duenas F.J."/>
            <person name="Barrasa J.M."/>
            <person name="Sanchez-Garcia M."/>
            <person name="Camarero S."/>
            <person name="Miyauchi S."/>
            <person name="Serrano A."/>
            <person name="Linde D."/>
            <person name="Babiker R."/>
            <person name="Drula E."/>
            <person name="Ayuso-Fernandez I."/>
            <person name="Pacheco R."/>
            <person name="Padilla G."/>
            <person name="Ferreira P."/>
            <person name="Barriuso J."/>
            <person name="Kellner H."/>
            <person name="Castanera R."/>
            <person name="Alfaro M."/>
            <person name="Ramirez L."/>
            <person name="Pisabarro A.G."/>
            <person name="Kuo A."/>
            <person name="Tritt A."/>
            <person name="Lipzen A."/>
            <person name="He G."/>
            <person name="Yan M."/>
            <person name="Ng V."/>
            <person name="Cullen D."/>
            <person name="Martin F."/>
            <person name="Rosso M.-N."/>
            <person name="Henrissat B."/>
            <person name="Hibbett D."/>
            <person name="Martinez A.T."/>
            <person name="Grigoriev I.V."/>
        </authorList>
    </citation>
    <scope>NUCLEOTIDE SEQUENCE</scope>
    <source>
        <strain evidence="2">AH 40177</strain>
    </source>
</reference>
<feature type="compositionally biased region" description="Basic residues" evidence="1">
    <location>
        <begin position="318"/>
        <end position="331"/>
    </location>
</feature>
<evidence type="ECO:0000313" key="2">
    <source>
        <dbReference type="EMBL" id="KAF9078568.1"/>
    </source>
</evidence>
<dbReference type="Proteomes" id="UP000772434">
    <property type="component" value="Unassembled WGS sequence"/>
</dbReference>
<evidence type="ECO:0000313" key="3">
    <source>
        <dbReference type="Proteomes" id="UP000772434"/>
    </source>
</evidence>
<dbReference type="OrthoDB" id="2987538at2759"/>
<feature type="region of interest" description="Disordered" evidence="1">
    <location>
        <begin position="253"/>
        <end position="282"/>
    </location>
</feature>
<feature type="compositionally biased region" description="Basic and acidic residues" evidence="1">
    <location>
        <begin position="255"/>
        <end position="273"/>
    </location>
</feature>
<organism evidence="2 3">
    <name type="scientific">Rhodocollybia butyracea</name>
    <dbReference type="NCBI Taxonomy" id="206335"/>
    <lineage>
        <taxon>Eukaryota</taxon>
        <taxon>Fungi</taxon>
        <taxon>Dikarya</taxon>
        <taxon>Basidiomycota</taxon>
        <taxon>Agaricomycotina</taxon>
        <taxon>Agaricomycetes</taxon>
        <taxon>Agaricomycetidae</taxon>
        <taxon>Agaricales</taxon>
        <taxon>Marasmiineae</taxon>
        <taxon>Omphalotaceae</taxon>
        <taxon>Rhodocollybia</taxon>
    </lineage>
</organism>
<dbReference type="EMBL" id="JADNRY010000001">
    <property type="protein sequence ID" value="KAF9078568.1"/>
    <property type="molecule type" value="Genomic_DNA"/>
</dbReference>
<gene>
    <name evidence="2" type="ORF">BDP27DRAFT_1441000</name>
</gene>